<dbReference type="SUPFAM" id="SSF53955">
    <property type="entry name" value="Lysozyme-like"/>
    <property type="match status" value="1"/>
</dbReference>
<comment type="similarity">
    <text evidence="1">Belongs to the transglycosylase Slt family.</text>
</comment>
<evidence type="ECO:0000313" key="3">
    <source>
        <dbReference type="EMBL" id="ADY73079.1"/>
    </source>
</evidence>
<feature type="domain" description="Transglycosylase SLT" evidence="2">
    <location>
        <begin position="60"/>
        <end position="163"/>
    </location>
</feature>
<protein>
    <submittedName>
        <fullName evidence="3">Lytic transglycosylase catalytic</fullName>
    </submittedName>
</protein>
<sequence length="202" mass="23242">MVRLKTFTLCIFLINFFSLPAFGWIKVYEKEGVIYIIGEGEKKFKKPAKENLTYIKARISYYAKKYGIPENLFLNLVKAESNFNPKAVSSKGAKGLCQLMPATAKMLGVKNLFDIDENLDGGARYLKILYKKYKNWKLALAAYNAGSRAVDKYGSVPPYRETRNYVRRILQKSEKFSGVRKKYRIVMKKVGDTVIISQEYIK</sequence>
<dbReference type="CDD" id="cd00254">
    <property type="entry name" value="LT-like"/>
    <property type="match status" value="1"/>
</dbReference>
<dbReference type="OrthoDB" id="9815002at2"/>
<dbReference type="eggNOG" id="COG0741">
    <property type="taxonomic scope" value="Bacteria"/>
</dbReference>
<dbReference type="PANTHER" id="PTHR37423">
    <property type="entry name" value="SOLUBLE LYTIC MUREIN TRANSGLYCOSYLASE-RELATED"/>
    <property type="match status" value="1"/>
</dbReference>
<evidence type="ECO:0000259" key="2">
    <source>
        <dbReference type="Pfam" id="PF01464"/>
    </source>
</evidence>
<dbReference type="STRING" id="868864.Dester_0425"/>
<evidence type="ECO:0000313" key="4">
    <source>
        <dbReference type="Proteomes" id="UP000007102"/>
    </source>
</evidence>
<evidence type="ECO:0000256" key="1">
    <source>
        <dbReference type="ARBA" id="ARBA00007734"/>
    </source>
</evidence>
<reference evidence="3 4" key="1">
    <citation type="journal article" date="2011" name="Stand. Genomic Sci.">
        <title>Complete genome sequence of the thermophilic sulfur-reducer Desulfurobacterium thermolithotrophum type strain (BSA(T)) from a deep-sea hydrothermal vent.</title>
        <authorList>
            <person name="Goker M."/>
            <person name="Daligault H."/>
            <person name="Mwirichia R."/>
            <person name="Lapidus A."/>
            <person name="Lucas S."/>
            <person name="Deshpande S."/>
            <person name="Pagani I."/>
            <person name="Tapia R."/>
            <person name="Cheng J.F."/>
            <person name="Goodwin L."/>
            <person name="Pitluck S."/>
            <person name="Liolios K."/>
            <person name="Ivanova N."/>
            <person name="Mavromatis K."/>
            <person name="Mikhailova N."/>
            <person name="Pati A."/>
            <person name="Chen A."/>
            <person name="Palaniappan K."/>
            <person name="Han C."/>
            <person name="Land M."/>
            <person name="Hauser L."/>
            <person name="Pan C."/>
            <person name="Brambilla E.M."/>
            <person name="Rohde M."/>
            <person name="Spring S."/>
            <person name="Sikorski J."/>
            <person name="Wirth R."/>
            <person name="Detter J.C."/>
            <person name="Woyke T."/>
            <person name="Bristow J."/>
            <person name="Eisen J.A."/>
            <person name="Markowitz V."/>
            <person name="Hugenholtz P."/>
            <person name="Kyrpides N.C."/>
            <person name="Klenk H.P."/>
        </authorList>
    </citation>
    <scope>NUCLEOTIDE SEQUENCE [LARGE SCALE GENOMIC DNA]</scope>
    <source>
        <strain evidence="4">DSM 11699 / BSA</strain>
    </source>
</reference>
<proteinExistence type="inferred from homology"/>
<organism evidence="3 4">
    <name type="scientific">Desulfurobacterium thermolithotrophum (strain DSM 11699 / BSA)</name>
    <dbReference type="NCBI Taxonomy" id="868864"/>
    <lineage>
        <taxon>Bacteria</taxon>
        <taxon>Pseudomonadati</taxon>
        <taxon>Aquificota</taxon>
        <taxon>Aquificia</taxon>
        <taxon>Desulfurobacteriales</taxon>
        <taxon>Desulfurobacteriaceae</taxon>
        <taxon>Desulfurobacterium</taxon>
    </lineage>
</organism>
<dbReference type="InterPro" id="IPR008258">
    <property type="entry name" value="Transglycosylase_SLT_dom_1"/>
</dbReference>
<dbReference type="InterPro" id="IPR023346">
    <property type="entry name" value="Lysozyme-like_dom_sf"/>
</dbReference>
<gene>
    <name evidence="3" type="ordered locus">Dester_0425</name>
</gene>
<reference evidence="4" key="2">
    <citation type="submission" date="2011-02" db="EMBL/GenBank/DDBJ databases">
        <title>The complete genome of Desulfurobacterium thermolithotrophum DSM 11699.</title>
        <authorList>
            <consortium name="US DOE Joint Genome Institute (JGI-PGF)"/>
            <person name="Lucas S."/>
            <person name="Copeland A."/>
            <person name="Lapidus A."/>
            <person name="Bruce D."/>
            <person name="Goodwin L."/>
            <person name="Pitluck S."/>
            <person name="Kyrpides N."/>
            <person name="Mavromatis K."/>
            <person name="Pagani I."/>
            <person name="Ivanova N."/>
            <person name="Mikhailova N."/>
            <person name="Daligault H."/>
            <person name="Detter J.C."/>
            <person name="Tapia R."/>
            <person name="Han C."/>
            <person name="Land M."/>
            <person name="Hauser L."/>
            <person name="Markowitz V."/>
            <person name="Cheng J.-F."/>
            <person name="Hugenholtz P."/>
            <person name="Woyke T."/>
            <person name="Wu D."/>
            <person name="Spring S."/>
            <person name="Brambilla E."/>
            <person name="Klenk H.-P."/>
            <person name="Eisen J.A."/>
        </authorList>
    </citation>
    <scope>NUCLEOTIDE SEQUENCE [LARGE SCALE GENOMIC DNA]</scope>
    <source>
        <strain evidence="4">DSM 11699 / BSA</strain>
    </source>
</reference>
<dbReference type="EMBL" id="CP002543">
    <property type="protein sequence ID" value="ADY73079.1"/>
    <property type="molecule type" value="Genomic_DNA"/>
</dbReference>
<dbReference type="Gene3D" id="1.10.530.10">
    <property type="match status" value="1"/>
</dbReference>
<dbReference type="RefSeq" id="WP_013638037.1">
    <property type="nucleotide sequence ID" value="NC_015185.1"/>
</dbReference>
<dbReference type="PANTHER" id="PTHR37423:SF2">
    <property type="entry name" value="MEMBRANE-BOUND LYTIC MUREIN TRANSGLYCOSYLASE C"/>
    <property type="match status" value="1"/>
</dbReference>
<dbReference type="InParanoid" id="F0S2K7"/>
<dbReference type="Pfam" id="PF01464">
    <property type="entry name" value="SLT"/>
    <property type="match status" value="1"/>
</dbReference>
<name>F0S2K7_DESTD</name>
<dbReference type="KEGG" id="dte:Dester_0425"/>
<accession>F0S2K7</accession>
<dbReference type="Proteomes" id="UP000007102">
    <property type="component" value="Chromosome"/>
</dbReference>
<keyword evidence="4" id="KW-1185">Reference proteome</keyword>
<dbReference type="HOGENOM" id="CLU_065765_1_1_0"/>
<dbReference type="AlphaFoldDB" id="F0S2K7"/>